<sequence length="273" mass="31468">MDVGYIQDCKQHRKHLPGKILSPYVNCYQIISGTFERTKLIDLYPDGGVGVIINLGGAITLNDKIFGKGVYFDGANSRNVLLRVSGDVNLIRVRFNPGMFCLFFNADLENYHNAFNNLYSINCILPKNFFRFLELCSFDEQKVTSIEAWLTYNLSDPDGNMSLVLSTLEYISSSHYDVRLQALAEEMGIEIRKLQRLFKKRVGMSPKKLIKLLRADFARKMLDTCGSLSCLDITYRCGYYDQAHFNREFKDIYEITPNEYRKRLFSEKSECIA</sequence>
<reference evidence="5 6" key="1">
    <citation type="submission" date="2020-08" db="EMBL/GenBank/DDBJ databases">
        <title>Genomic Encyclopedia of Type Strains, Phase III (KMG-III): the genomes of soil and plant-associated and newly described type strains.</title>
        <authorList>
            <person name="Whitman W."/>
        </authorList>
    </citation>
    <scope>NUCLEOTIDE SEQUENCE [LARGE SCALE GENOMIC DNA]</scope>
    <source>
        <strain evidence="5 6">CECT 8799</strain>
    </source>
</reference>
<keyword evidence="1" id="KW-0805">Transcription regulation</keyword>
<dbReference type="EMBL" id="JACHWZ010000004">
    <property type="protein sequence ID" value="MBB3060285.1"/>
    <property type="molecule type" value="Genomic_DNA"/>
</dbReference>
<dbReference type="InterPro" id="IPR018060">
    <property type="entry name" value="HTH_AraC"/>
</dbReference>
<dbReference type="GO" id="GO:0003700">
    <property type="term" value="F:DNA-binding transcription factor activity"/>
    <property type="evidence" value="ECO:0007669"/>
    <property type="project" value="InterPro"/>
</dbReference>
<evidence type="ECO:0000313" key="6">
    <source>
        <dbReference type="Proteomes" id="UP000535937"/>
    </source>
</evidence>
<dbReference type="Gene3D" id="1.10.10.60">
    <property type="entry name" value="Homeodomain-like"/>
    <property type="match status" value="1"/>
</dbReference>
<keyword evidence="2 5" id="KW-0238">DNA-binding</keyword>
<evidence type="ECO:0000259" key="4">
    <source>
        <dbReference type="PROSITE" id="PS01124"/>
    </source>
</evidence>
<dbReference type="InterPro" id="IPR050204">
    <property type="entry name" value="AraC_XylS_family_regulators"/>
</dbReference>
<protein>
    <submittedName>
        <fullName evidence="5">AraC-like DNA-binding protein</fullName>
    </submittedName>
</protein>
<name>A0A7W4W9S0_9GAMM</name>
<dbReference type="InterPro" id="IPR046532">
    <property type="entry name" value="DUF6597"/>
</dbReference>
<keyword evidence="6" id="KW-1185">Reference proteome</keyword>
<evidence type="ECO:0000256" key="3">
    <source>
        <dbReference type="ARBA" id="ARBA00023163"/>
    </source>
</evidence>
<evidence type="ECO:0000256" key="1">
    <source>
        <dbReference type="ARBA" id="ARBA00023015"/>
    </source>
</evidence>
<accession>A0A7W4W9S0</accession>
<gene>
    <name evidence="5" type="ORF">FHS09_001100</name>
</gene>
<dbReference type="PROSITE" id="PS01124">
    <property type="entry name" value="HTH_ARAC_FAMILY_2"/>
    <property type="match status" value="1"/>
</dbReference>
<dbReference type="SMART" id="SM00342">
    <property type="entry name" value="HTH_ARAC"/>
    <property type="match status" value="1"/>
</dbReference>
<evidence type="ECO:0000313" key="5">
    <source>
        <dbReference type="EMBL" id="MBB3060285.1"/>
    </source>
</evidence>
<proteinExistence type="predicted"/>
<keyword evidence="3" id="KW-0804">Transcription</keyword>
<organism evidence="5 6">
    <name type="scientific">Microbulbifer rhizosphaerae</name>
    <dbReference type="NCBI Taxonomy" id="1562603"/>
    <lineage>
        <taxon>Bacteria</taxon>
        <taxon>Pseudomonadati</taxon>
        <taxon>Pseudomonadota</taxon>
        <taxon>Gammaproteobacteria</taxon>
        <taxon>Cellvibrionales</taxon>
        <taxon>Microbulbiferaceae</taxon>
        <taxon>Microbulbifer</taxon>
    </lineage>
</organism>
<comment type="caution">
    <text evidence="5">The sequence shown here is derived from an EMBL/GenBank/DDBJ whole genome shotgun (WGS) entry which is preliminary data.</text>
</comment>
<dbReference type="Pfam" id="PF20240">
    <property type="entry name" value="DUF6597"/>
    <property type="match status" value="1"/>
</dbReference>
<dbReference type="Proteomes" id="UP000535937">
    <property type="component" value="Unassembled WGS sequence"/>
</dbReference>
<dbReference type="Pfam" id="PF12833">
    <property type="entry name" value="HTH_18"/>
    <property type="match status" value="1"/>
</dbReference>
<evidence type="ECO:0000256" key="2">
    <source>
        <dbReference type="ARBA" id="ARBA00023125"/>
    </source>
</evidence>
<dbReference type="SUPFAM" id="SSF46689">
    <property type="entry name" value="Homeodomain-like"/>
    <property type="match status" value="1"/>
</dbReference>
<dbReference type="RefSeq" id="WP_183457520.1">
    <property type="nucleotide sequence ID" value="NZ_JACHWZ010000004.1"/>
</dbReference>
<dbReference type="PANTHER" id="PTHR46796">
    <property type="entry name" value="HTH-TYPE TRANSCRIPTIONAL ACTIVATOR RHAS-RELATED"/>
    <property type="match status" value="1"/>
</dbReference>
<dbReference type="AlphaFoldDB" id="A0A7W4W9S0"/>
<feature type="domain" description="HTH araC/xylS-type" evidence="4">
    <location>
        <begin position="165"/>
        <end position="263"/>
    </location>
</feature>
<dbReference type="InterPro" id="IPR009057">
    <property type="entry name" value="Homeodomain-like_sf"/>
</dbReference>
<dbReference type="GO" id="GO:0043565">
    <property type="term" value="F:sequence-specific DNA binding"/>
    <property type="evidence" value="ECO:0007669"/>
    <property type="project" value="InterPro"/>
</dbReference>